<dbReference type="Pfam" id="PF01053">
    <property type="entry name" value="Cys_Met_Meta_PP"/>
    <property type="match status" value="1"/>
</dbReference>
<dbReference type="InterPro" id="IPR015421">
    <property type="entry name" value="PyrdxlP-dep_Trfase_major"/>
</dbReference>
<comment type="subunit">
    <text evidence="3">Homotetramer.</text>
</comment>
<dbReference type="GO" id="GO:0018826">
    <property type="term" value="F:methionine gamma-lyase activity"/>
    <property type="evidence" value="ECO:0007669"/>
    <property type="project" value="UniProtKB-EC"/>
</dbReference>
<dbReference type="InterPro" id="IPR006235">
    <property type="entry name" value="OAc-hSer/O-AcSer_sulfhydrylase"/>
</dbReference>
<dbReference type="RefSeq" id="WP_042692924.1">
    <property type="nucleotide sequence ID" value="NZ_CABMAB010000015.1"/>
</dbReference>
<proteinExistence type="inferred from homology"/>
<dbReference type="GO" id="GO:0006535">
    <property type="term" value="P:cysteine biosynthetic process from serine"/>
    <property type="evidence" value="ECO:0007669"/>
    <property type="project" value="TreeGrafter"/>
</dbReference>
<dbReference type="PANTHER" id="PTHR43797:SF2">
    <property type="entry name" value="HOMOCYSTEINE_CYSTEINE SYNTHASE"/>
    <property type="match status" value="1"/>
</dbReference>
<dbReference type="PIRSF" id="PIRSF001434">
    <property type="entry name" value="CGS"/>
    <property type="match status" value="1"/>
</dbReference>
<dbReference type="EMBL" id="LWMU01000022">
    <property type="protein sequence ID" value="KZX14187.1"/>
    <property type="molecule type" value="Genomic_DNA"/>
</dbReference>
<dbReference type="Proteomes" id="UP000077428">
    <property type="component" value="Unassembled WGS sequence"/>
</dbReference>
<keyword evidence="7" id="KW-1185">Reference proteome</keyword>
<dbReference type="PROSITE" id="PS00868">
    <property type="entry name" value="CYS_MET_METAB_PP"/>
    <property type="match status" value="1"/>
</dbReference>
<comment type="cofactor">
    <cofactor evidence="1">
        <name>pyridoxal 5'-phosphate</name>
        <dbReference type="ChEBI" id="CHEBI:597326"/>
    </cofactor>
</comment>
<dbReference type="Gene3D" id="3.40.640.10">
    <property type="entry name" value="Type I PLP-dependent aspartate aminotransferase-like (Major domain)"/>
    <property type="match status" value="1"/>
</dbReference>
<gene>
    <name evidence="6" type="primary">mdeA_1</name>
    <name evidence="6" type="ORF">MBORA_00930</name>
</gene>
<dbReference type="NCBIfam" id="TIGR01326">
    <property type="entry name" value="OAH_OAS_sulfhy"/>
    <property type="match status" value="1"/>
</dbReference>
<protein>
    <submittedName>
        <fullName evidence="6">Methionine gamma-lyase</fullName>
        <ecNumber evidence="6">4.4.1.11</ecNumber>
    </submittedName>
</protein>
<reference evidence="7" key="1">
    <citation type="journal article" date="2016" name="Genome Announc.">
        <title>Draft Genome Sequences of Methanobrevibacter curvatus DSM11111, Methanobrevibacter cuticularis DSM11139, Methanobrevibacter filiformis DSM11501, and Methanobrevibacter oralis DSM7256.</title>
        <authorList>
            <person name="Poehlein A."/>
            <person name="Seedorf H."/>
        </authorList>
    </citation>
    <scope>NUCLEOTIDE SEQUENCE [LARGE SCALE GENOMIC DNA]</scope>
    <source>
        <strain evidence="7">DSM 7256 / JCM 30027 / ZR</strain>
    </source>
</reference>
<dbReference type="InterPro" id="IPR015424">
    <property type="entry name" value="PyrdxlP-dep_Trfase"/>
</dbReference>
<evidence type="ECO:0000256" key="4">
    <source>
        <dbReference type="ARBA" id="ARBA00022679"/>
    </source>
</evidence>
<dbReference type="InterPro" id="IPR054542">
    <property type="entry name" value="Cys_met_metab_PP"/>
</dbReference>
<dbReference type="PATRIC" id="fig|66851.6.peg.120"/>
<evidence type="ECO:0000313" key="6">
    <source>
        <dbReference type="EMBL" id="KZX14187.1"/>
    </source>
</evidence>
<keyword evidence="4" id="KW-0808">Transferase</keyword>
<evidence type="ECO:0000256" key="5">
    <source>
        <dbReference type="ARBA" id="ARBA00022898"/>
    </source>
</evidence>
<dbReference type="FunFam" id="3.90.1150.10:FF:000033">
    <property type="entry name" value="Cystathionine gamma-synthase"/>
    <property type="match status" value="1"/>
</dbReference>
<accession>A0A166CGT7</accession>
<dbReference type="Gene3D" id="3.90.1150.10">
    <property type="entry name" value="Aspartate Aminotransferase, domain 1"/>
    <property type="match status" value="1"/>
</dbReference>
<keyword evidence="6" id="KW-0456">Lyase</keyword>
<dbReference type="GO" id="GO:0005737">
    <property type="term" value="C:cytoplasm"/>
    <property type="evidence" value="ECO:0007669"/>
    <property type="project" value="TreeGrafter"/>
</dbReference>
<dbReference type="GO" id="GO:0004124">
    <property type="term" value="F:cysteine synthase activity"/>
    <property type="evidence" value="ECO:0007669"/>
    <property type="project" value="TreeGrafter"/>
</dbReference>
<dbReference type="PANTHER" id="PTHR43797">
    <property type="entry name" value="HOMOCYSTEINE/CYSTEINE SYNTHASE"/>
    <property type="match status" value="1"/>
</dbReference>
<evidence type="ECO:0000256" key="1">
    <source>
        <dbReference type="ARBA" id="ARBA00001933"/>
    </source>
</evidence>
<dbReference type="EC" id="4.4.1.11" evidence="6"/>
<dbReference type="SUPFAM" id="SSF53383">
    <property type="entry name" value="PLP-dependent transferases"/>
    <property type="match status" value="1"/>
</dbReference>
<dbReference type="InterPro" id="IPR000277">
    <property type="entry name" value="Cys/Met-Metab_PyrdxlP-dep_enz"/>
</dbReference>
<dbReference type="OrthoDB" id="43458at2157"/>
<evidence type="ECO:0000313" key="7">
    <source>
        <dbReference type="Proteomes" id="UP000077428"/>
    </source>
</evidence>
<name>A0A166CGT7_METOA</name>
<comment type="similarity">
    <text evidence="2">Belongs to the trans-sulfuration enzymes family.</text>
</comment>
<dbReference type="AlphaFoldDB" id="A0A166CGT7"/>
<evidence type="ECO:0000256" key="3">
    <source>
        <dbReference type="ARBA" id="ARBA00011881"/>
    </source>
</evidence>
<keyword evidence="5" id="KW-0663">Pyridoxal phosphate</keyword>
<dbReference type="GO" id="GO:0071269">
    <property type="term" value="P:L-homocysteine biosynthetic process"/>
    <property type="evidence" value="ECO:0007669"/>
    <property type="project" value="TreeGrafter"/>
</dbReference>
<dbReference type="GO" id="GO:0019346">
    <property type="term" value="P:transsulfuration"/>
    <property type="evidence" value="ECO:0007669"/>
    <property type="project" value="InterPro"/>
</dbReference>
<comment type="caution">
    <text evidence="6">The sequence shown here is derived from an EMBL/GenBank/DDBJ whole genome shotgun (WGS) entry which is preliminary data.</text>
</comment>
<dbReference type="STRING" id="66851.MBORA_00930"/>
<dbReference type="GO" id="GO:0030170">
    <property type="term" value="F:pyridoxal phosphate binding"/>
    <property type="evidence" value="ECO:0007669"/>
    <property type="project" value="InterPro"/>
</dbReference>
<organism evidence="6 7">
    <name type="scientific">Methanobrevibacter oralis</name>
    <dbReference type="NCBI Taxonomy" id="66851"/>
    <lineage>
        <taxon>Archaea</taxon>
        <taxon>Methanobacteriati</taxon>
        <taxon>Methanobacteriota</taxon>
        <taxon>Methanomada group</taxon>
        <taxon>Methanobacteria</taxon>
        <taxon>Methanobacteriales</taxon>
        <taxon>Methanobacteriaceae</taxon>
        <taxon>Methanobrevibacter</taxon>
    </lineage>
</organism>
<dbReference type="InterPro" id="IPR015422">
    <property type="entry name" value="PyrdxlP-dep_Trfase_small"/>
</dbReference>
<dbReference type="GO" id="GO:0003961">
    <property type="term" value="F:O-acetylhomoserine aminocarboxypropyltransferase activity"/>
    <property type="evidence" value="ECO:0007669"/>
    <property type="project" value="TreeGrafter"/>
</dbReference>
<dbReference type="FunFam" id="3.40.640.10:FF:000035">
    <property type="entry name" value="O-succinylhomoserine sulfhydrylase"/>
    <property type="match status" value="1"/>
</dbReference>
<sequence length="432" mass="46936">MEQNKKYGLSTLGVRAGQEPDPFTGTQAVPIYQTSSYVFKDADEAARRFALQEFGSIYSRLTNPTTEVFENRIAAIEGGNSGLGTASGLAAIFYALLNVTSPGDNFISANNLYGGTYQLFNYTFKDLAREVKFVDSQDLKAFEDAIDDKTKAIYVESIGNPKLDVPDFESLAGIAHKNNIPLIVDNTLGVGLVQPLTHGADVIAASATKYVGGHGTAVGGYIVDSGKFNWGNGKFSQFTEPDPSYHGLVFWEAFGDVEGLGNIAFTLRIRARLLRDLGATQAPTHSFIFLQGLESLNVRVLRHSENALKIAKFLESHPKVNWVSYPGLESHPTYENNKKYLKGNYSGIIGFSVKGGEKAGKKVINNLKLFSLLANVGDAKSLAIHPASTTHQQLTLEEQASTGVTPDFIRLSIGLEDVEDLIDDLNEALDLI</sequence>
<evidence type="ECO:0000256" key="2">
    <source>
        <dbReference type="ARBA" id="ARBA00009077"/>
    </source>
</evidence>
<dbReference type="CDD" id="cd00614">
    <property type="entry name" value="CGS_like"/>
    <property type="match status" value="1"/>
</dbReference>